<sequence length="225" mass="23381">MPHRDTARLHRRSPLMANGAVTTTQPSSPQRLSGKVALVTGASSGIGEASAKALAAQGARVVLAARREKELERVAEEIEDSGGEALVVRADMFVVEDVVNAVRTAEKRFGGLDVAFNNAGIPGLTVPIAERTVESWRADIEGILTSTFVAMRHEIPAILRRGGGTIINNASVLSVVGSSGGVSSYVAGKRGVLGLTRAAALELAPQGLRVNAIALGPSTRRCSVP</sequence>
<dbReference type="CDD" id="cd05233">
    <property type="entry name" value="SDR_c"/>
    <property type="match status" value="1"/>
</dbReference>
<evidence type="ECO:0000313" key="5">
    <source>
        <dbReference type="EMBL" id="MCH6164092.1"/>
    </source>
</evidence>
<dbReference type="PRINTS" id="PR00081">
    <property type="entry name" value="GDHRDH"/>
</dbReference>
<proteinExistence type="inferred from homology"/>
<evidence type="ECO:0000313" key="6">
    <source>
        <dbReference type="Proteomes" id="UP001299970"/>
    </source>
</evidence>
<dbReference type="PANTHER" id="PTHR43669:SF3">
    <property type="entry name" value="ALCOHOL DEHYDROGENASE, PUTATIVE (AFU_ORTHOLOGUE AFUA_3G03445)-RELATED"/>
    <property type="match status" value="1"/>
</dbReference>
<reference evidence="5 6" key="1">
    <citation type="submission" date="2022-03" db="EMBL/GenBank/DDBJ databases">
        <title>Pseudonocardia alaer sp. nov., a novel actinomycete isolated from reed forest soil.</title>
        <authorList>
            <person name="Wang L."/>
        </authorList>
    </citation>
    <scope>NUCLEOTIDE SEQUENCE [LARGE SCALE GENOMIC DNA]</scope>
    <source>
        <strain evidence="5 6">Y-16303</strain>
    </source>
</reference>
<dbReference type="InterPro" id="IPR002347">
    <property type="entry name" value="SDR_fam"/>
</dbReference>
<gene>
    <name evidence="5" type="ORF">MMF94_00230</name>
</gene>
<keyword evidence="6" id="KW-1185">Reference proteome</keyword>
<comment type="caution">
    <text evidence="5">The sequence shown here is derived from an EMBL/GenBank/DDBJ whole genome shotgun (WGS) entry which is preliminary data.</text>
</comment>
<dbReference type="EMBL" id="JAKXMK010000001">
    <property type="protein sequence ID" value="MCH6164092.1"/>
    <property type="molecule type" value="Genomic_DNA"/>
</dbReference>
<dbReference type="RefSeq" id="WP_241034128.1">
    <property type="nucleotide sequence ID" value="NZ_BAAAJF010000034.1"/>
</dbReference>
<dbReference type="PROSITE" id="PS00061">
    <property type="entry name" value="ADH_SHORT"/>
    <property type="match status" value="1"/>
</dbReference>
<dbReference type="Gene3D" id="3.40.50.720">
    <property type="entry name" value="NAD(P)-binding Rossmann-like Domain"/>
    <property type="match status" value="1"/>
</dbReference>
<evidence type="ECO:0000256" key="4">
    <source>
        <dbReference type="SAM" id="MobiDB-lite"/>
    </source>
</evidence>
<accession>A0ABS9T6D9</accession>
<dbReference type="PANTHER" id="PTHR43669">
    <property type="entry name" value="5-KETO-D-GLUCONATE 5-REDUCTASE"/>
    <property type="match status" value="1"/>
</dbReference>
<dbReference type="SUPFAM" id="SSF51735">
    <property type="entry name" value="NAD(P)-binding Rossmann-fold domains"/>
    <property type="match status" value="1"/>
</dbReference>
<evidence type="ECO:0000256" key="3">
    <source>
        <dbReference type="RuleBase" id="RU000363"/>
    </source>
</evidence>
<dbReference type="PRINTS" id="PR00080">
    <property type="entry name" value="SDRFAMILY"/>
</dbReference>
<protein>
    <submittedName>
        <fullName evidence="5">SDR family NAD(P)-dependent oxidoreductase</fullName>
    </submittedName>
</protein>
<feature type="region of interest" description="Disordered" evidence="4">
    <location>
        <begin position="1"/>
        <end position="31"/>
    </location>
</feature>
<dbReference type="Pfam" id="PF00106">
    <property type="entry name" value="adh_short"/>
    <property type="match status" value="1"/>
</dbReference>
<organism evidence="5 6">
    <name type="scientific">Pseudonocardia alaniniphila</name>
    <dbReference type="NCBI Taxonomy" id="75291"/>
    <lineage>
        <taxon>Bacteria</taxon>
        <taxon>Bacillati</taxon>
        <taxon>Actinomycetota</taxon>
        <taxon>Actinomycetes</taxon>
        <taxon>Pseudonocardiales</taxon>
        <taxon>Pseudonocardiaceae</taxon>
        <taxon>Pseudonocardia</taxon>
    </lineage>
</organism>
<dbReference type="InterPro" id="IPR020904">
    <property type="entry name" value="Sc_DH/Rdtase_CS"/>
</dbReference>
<feature type="compositionally biased region" description="Polar residues" evidence="4">
    <location>
        <begin position="20"/>
        <end position="31"/>
    </location>
</feature>
<dbReference type="Proteomes" id="UP001299970">
    <property type="component" value="Unassembled WGS sequence"/>
</dbReference>
<evidence type="ECO:0000256" key="2">
    <source>
        <dbReference type="ARBA" id="ARBA00023002"/>
    </source>
</evidence>
<evidence type="ECO:0000256" key="1">
    <source>
        <dbReference type="ARBA" id="ARBA00006484"/>
    </source>
</evidence>
<name>A0ABS9T6D9_9PSEU</name>
<comment type="similarity">
    <text evidence="1 3">Belongs to the short-chain dehydrogenases/reductases (SDR) family.</text>
</comment>
<keyword evidence="2" id="KW-0560">Oxidoreductase</keyword>
<dbReference type="InterPro" id="IPR036291">
    <property type="entry name" value="NAD(P)-bd_dom_sf"/>
</dbReference>